<dbReference type="KEGG" id="cts:Ctha_1862"/>
<protein>
    <recommendedName>
        <fullName evidence="4">DUF2905 domain-containing protein</fullName>
    </recommendedName>
</protein>
<dbReference type="EMBL" id="CP001100">
    <property type="protein sequence ID" value="ACF14319.1"/>
    <property type="molecule type" value="Genomic_DNA"/>
</dbReference>
<reference evidence="2 3" key="1">
    <citation type="submission" date="2008-06" db="EMBL/GenBank/DDBJ databases">
        <title>Complete sequence of Chloroherpeton thalassium ATCC 35110.</title>
        <authorList>
            <consortium name="US DOE Joint Genome Institute"/>
            <person name="Lucas S."/>
            <person name="Copeland A."/>
            <person name="Lapidus A."/>
            <person name="Glavina del Rio T."/>
            <person name="Dalin E."/>
            <person name="Tice H."/>
            <person name="Bruce D."/>
            <person name="Goodwin L."/>
            <person name="Pitluck S."/>
            <person name="Schmutz J."/>
            <person name="Larimer F."/>
            <person name="Land M."/>
            <person name="Hauser L."/>
            <person name="Kyrpides N."/>
            <person name="Mikhailova N."/>
            <person name="Liu Z."/>
            <person name="Li T."/>
            <person name="Zhao F."/>
            <person name="Overmann J."/>
            <person name="Bryant D.A."/>
            <person name="Richardson P."/>
        </authorList>
    </citation>
    <scope>NUCLEOTIDE SEQUENCE [LARGE SCALE GENOMIC DNA]</scope>
    <source>
        <strain evidence="3">ATCC 35110 / GB-78</strain>
    </source>
</reference>
<feature type="transmembrane region" description="Helical" evidence="1">
    <location>
        <begin position="7"/>
        <end position="25"/>
    </location>
</feature>
<evidence type="ECO:0000313" key="2">
    <source>
        <dbReference type="EMBL" id="ACF14319.1"/>
    </source>
</evidence>
<name>B3QTX1_CHLT3</name>
<dbReference type="eggNOG" id="ENOG50303B7">
    <property type="taxonomic scope" value="Bacteria"/>
</dbReference>
<dbReference type="AlphaFoldDB" id="B3QTX1"/>
<feature type="transmembrane region" description="Helical" evidence="1">
    <location>
        <begin position="55"/>
        <end position="76"/>
    </location>
</feature>
<dbReference type="PANTHER" id="PTHR36443:SF1">
    <property type="entry name" value="BSR5223 PROTEIN"/>
    <property type="match status" value="1"/>
</dbReference>
<dbReference type="PANTHER" id="PTHR36443">
    <property type="entry name" value="BSR5223 PROTEIN"/>
    <property type="match status" value="1"/>
</dbReference>
<dbReference type="Pfam" id="PF11146">
    <property type="entry name" value="DUF2905"/>
    <property type="match status" value="1"/>
</dbReference>
<keyword evidence="1" id="KW-0472">Membrane</keyword>
<dbReference type="STRING" id="517418.Ctha_1862"/>
<keyword evidence="3" id="KW-1185">Reference proteome</keyword>
<accession>B3QTX1</accession>
<evidence type="ECO:0000313" key="3">
    <source>
        <dbReference type="Proteomes" id="UP000001208"/>
    </source>
</evidence>
<proteinExistence type="predicted"/>
<dbReference type="RefSeq" id="WP_012500403.1">
    <property type="nucleotide sequence ID" value="NC_011026.1"/>
</dbReference>
<dbReference type="OrthoDB" id="680637at2"/>
<gene>
    <name evidence="2" type="ordered locus">Ctha_1862</name>
</gene>
<evidence type="ECO:0000256" key="1">
    <source>
        <dbReference type="SAM" id="Phobius"/>
    </source>
</evidence>
<dbReference type="InterPro" id="IPR021320">
    <property type="entry name" value="DUF2905"/>
</dbReference>
<sequence>MIDFSKTLILVGLAIAAVGMVLYLAQRVDSSGLGFFSWFGHLPLDFKIEKENFRFYFPLGSSILLSLAVSFVLYILRKISE</sequence>
<dbReference type="Proteomes" id="UP000001208">
    <property type="component" value="Chromosome"/>
</dbReference>
<organism evidence="2 3">
    <name type="scientific">Chloroherpeton thalassium (strain ATCC 35110 / GB-78)</name>
    <dbReference type="NCBI Taxonomy" id="517418"/>
    <lineage>
        <taxon>Bacteria</taxon>
        <taxon>Pseudomonadati</taxon>
        <taxon>Chlorobiota</taxon>
        <taxon>Chlorobiia</taxon>
        <taxon>Chlorobiales</taxon>
        <taxon>Chloroherpetonaceae</taxon>
        <taxon>Chloroherpeton</taxon>
    </lineage>
</organism>
<dbReference type="HOGENOM" id="CLU_181383_0_0_10"/>
<keyword evidence="1" id="KW-0812">Transmembrane</keyword>
<keyword evidence="1" id="KW-1133">Transmembrane helix</keyword>
<evidence type="ECO:0008006" key="4">
    <source>
        <dbReference type="Google" id="ProtNLM"/>
    </source>
</evidence>